<dbReference type="OrthoDB" id="1522997at2"/>
<keyword evidence="3" id="KW-0520">NAD</keyword>
<dbReference type="PANTHER" id="PTHR43761:SF1">
    <property type="entry name" value="D-ISOMER SPECIFIC 2-HYDROXYACID DEHYDROGENASE CATALYTIC DOMAIN-CONTAINING PROTEIN-RELATED"/>
    <property type="match status" value="1"/>
</dbReference>
<comment type="caution">
    <text evidence="7">The sequence shown here is derived from an EMBL/GenBank/DDBJ whole genome shotgun (WGS) entry which is preliminary data.</text>
</comment>
<evidence type="ECO:0000256" key="3">
    <source>
        <dbReference type="ARBA" id="ARBA00023027"/>
    </source>
</evidence>
<evidence type="ECO:0000313" key="7">
    <source>
        <dbReference type="EMBL" id="TDB66027.1"/>
    </source>
</evidence>
<evidence type="ECO:0000256" key="1">
    <source>
        <dbReference type="ARBA" id="ARBA00005854"/>
    </source>
</evidence>
<feature type="domain" description="D-isomer specific 2-hydroxyacid dehydrogenase NAD-binding" evidence="6">
    <location>
        <begin position="107"/>
        <end position="285"/>
    </location>
</feature>
<dbReference type="InterPro" id="IPR050418">
    <property type="entry name" value="D-iso_2-hydroxyacid_DH_PdxB"/>
</dbReference>
<accession>A0A4R4KDL7</accession>
<dbReference type="SUPFAM" id="SSF52283">
    <property type="entry name" value="Formate/glycerate dehydrogenase catalytic domain-like"/>
    <property type="match status" value="1"/>
</dbReference>
<dbReference type="GO" id="GO:0051287">
    <property type="term" value="F:NAD binding"/>
    <property type="evidence" value="ECO:0007669"/>
    <property type="project" value="InterPro"/>
</dbReference>
<dbReference type="FunFam" id="3.40.50.720:FF:000203">
    <property type="entry name" value="D-3-phosphoglycerate dehydrogenase (SerA)"/>
    <property type="match status" value="1"/>
</dbReference>
<dbReference type="AlphaFoldDB" id="A0A4R4KDL7"/>
<dbReference type="EMBL" id="SMJU01000005">
    <property type="protein sequence ID" value="TDB66027.1"/>
    <property type="molecule type" value="Genomic_DNA"/>
</dbReference>
<keyword evidence="8" id="KW-1185">Reference proteome</keyword>
<protein>
    <submittedName>
        <fullName evidence="7">D-2-hydroxyacid dehydrogenase</fullName>
    </submittedName>
</protein>
<organism evidence="7 8">
    <name type="scientific">Arundinibacter roseus</name>
    <dbReference type="NCBI Taxonomy" id="2070510"/>
    <lineage>
        <taxon>Bacteria</taxon>
        <taxon>Pseudomonadati</taxon>
        <taxon>Bacteroidota</taxon>
        <taxon>Cytophagia</taxon>
        <taxon>Cytophagales</taxon>
        <taxon>Spirosomataceae</taxon>
        <taxon>Arundinibacter</taxon>
    </lineage>
</organism>
<dbReference type="Gene3D" id="3.40.50.720">
    <property type="entry name" value="NAD(P)-binding Rossmann-like Domain"/>
    <property type="match status" value="2"/>
</dbReference>
<dbReference type="RefSeq" id="WP_132116982.1">
    <property type="nucleotide sequence ID" value="NZ_SMJU01000005.1"/>
</dbReference>
<reference evidence="7 8" key="1">
    <citation type="submission" date="2019-02" db="EMBL/GenBank/DDBJ databases">
        <title>Arundinibacter roseus gen. nov., sp. nov., a new member of the family Cytophagaceae.</title>
        <authorList>
            <person name="Szuroczki S."/>
            <person name="Khayer B."/>
            <person name="Sproer C."/>
            <person name="Toumi M."/>
            <person name="Szabo A."/>
            <person name="Felfoldi T."/>
            <person name="Schumann P."/>
            <person name="Toth E."/>
        </authorList>
    </citation>
    <scope>NUCLEOTIDE SEQUENCE [LARGE SCALE GENOMIC DNA]</scope>
    <source>
        <strain evidence="7 8">DMA-k-7a</strain>
    </source>
</reference>
<dbReference type="Pfam" id="PF00389">
    <property type="entry name" value="2-Hacid_dh"/>
    <property type="match status" value="1"/>
</dbReference>
<evidence type="ECO:0000256" key="4">
    <source>
        <dbReference type="RuleBase" id="RU003719"/>
    </source>
</evidence>
<feature type="domain" description="D-isomer specific 2-hydroxyacid dehydrogenase catalytic" evidence="5">
    <location>
        <begin position="16"/>
        <end position="315"/>
    </location>
</feature>
<proteinExistence type="inferred from homology"/>
<dbReference type="InterPro" id="IPR006139">
    <property type="entry name" value="D-isomer_2_OHA_DH_cat_dom"/>
</dbReference>
<dbReference type="Pfam" id="PF02826">
    <property type="entry name" value="2-Hacid_dh_C"/>
    <property type="match status" value="1"/>
</dbReference>
<dbReference type="InterPro" id="IPR036291">
    <property type="entry name" value="NAD(P)-bd_dom_sf"/>
</dbReference>
<comment type="similarity">
    <text evidence="1 4">Belongs to the D-isomer specific 2-hydroxyacid dehydrogenase family.</text>
</comment>
<gene>
    <name evidence="7" type="ORF">EZE20_09705</name>
</gene>
<evidence type="ECO:0000259" key="6">
    <source>
        <dbReference type="Pfam" id="PF02826"/>
    </source>
</evidence>
<dbReference type="InterPro" id="IPR029753">
    <property type="entry name" value="D-isomer_DH_CS"/>
</dbReference>
<dbReference type="PROSITE" id="PS00670">
    <property type="entry name" value="D_2_HYDROXYACID_DH_2"/>
    <property type="match status" value="1"/>
</dbReference>
<evidence type="ECO:0000259" key="5">
    <source>
        <dbReference type="Pfam" id="PF00389"/>
    </source>
</evidence>
<dbReference type="InterPro" id="IPR006140">
    <property type="entry name" value="D-isomer_DH_NAD-bd"/>
</dbReference>
<keyword evidence="2 4" id="KW-0560">Oxidoreductase</keyword>
<dbReference type="Proteomes" id="UP000295706">
    <property type="component" value="Unassembled WGS sequence"/>
</dbReference>
<sequence>MNIVFLDGYTLNPGDMSWNPLETLGNFTVYDRTAPEDIVTRALDADIVLSNKVMLSAETLQQLPKLRYIGVTATGYNNVDIQAAQRLGITVTNVRGYSTPAVAQHTLSLLLALTNHTELHSQSTRQGDWANAKDWCYWKTPLVELSGKTMGLIGLGDIGAQVAKIALAMGMRVLAHRKSQLPAGAGIELVALETLFRESDVVSLHCPLTDETREIINADSLALLKKTAYLINTGRGPLIHEGALAHALHAGDLAGAALDVLSNEPPKADNPLLTAPNCIITPHIAWAFQESRIRLLQLVAENIAAFQHGEAINVVS</sequence>
<evidence type="ECO:0000313" key="8">
    <source>
        <dbReference type="Proteomes" id="UP000295706"/>
    </source>
</evidence>
<evidence type="ECO:0000256" key="2">
    <source>
        <dbReference type="ARBA" id="ARBA00023002"/>
    </source>
</evidence>
<name>A0A4R4KDL7_9BACT</name>
<dbReference type="CDD" id="cd12162">
    <property type="entry name" value="2-Hacid_dh_4"/>
    <property type="match status" value="1"/>
</dbReference>
<dbReference type="SUPFAM" id="SSF51735">
    <property type="entry name" value="NAD(P)-binding Rossmann-fold domains"/>
    <property type="match status" value="1"/>
</dbReference>
<dbReference type="PANTHER" id="PTHR43761">
    <property type="entry name" value="D-ISOMER SPECIFIC 2-HYDROXYACID DEHYDROGENASE FAMILY PROTEIN (AFU_ORTHOLOGUE AFUA_1G13630)"/>
    <property type="match status" value="1"/>
</dbReference>
<dbReference type="GO" id="GO:0016616">
    <property type="term" value="F:oxidoreductase activity, acting on the CH-OH group of donors, NAD or NADP as acceptor"/>
    <property type="evidence" value="ECO:0007669"/>
    <property type="project" value="InterPro"/>
</dbReference>